<evidence type="ECO:0000256" key="1">
    <source>
        <dbReference type="SAM" id="MobiDB-lite"/>
    </source>
</evidence>
<protein>
    <submittedName>
        <fullName evidence="2">Uncharacterized protein</fullName>
    </submittedName>
</protein>
<sequence length="52" mass="5916">MDVDNEKVANSTAEVSQTSDSRVPIMSTYCQHRNKEGLRKLNITLGMRTIEF</sequence>
<name>E4YWM7_OIKDI</name>
<gene>
    <name evidence="2" type="ORF">GSOID_T00020457001</name>
</gene>
<accession>E4YWM7</accession>
<organism evidence="2">
    <name type="scientific">Oikopleura dioica</name>
    <name type="common">Tunicate</name>
    <dbReference type="NCBI Taxonomy" id="34765"/>
    <lineage>
        <taxon>Eukaryota</taxon>
        <taxon>Metazoa</taxon>
        <taxon>Chordata</taxon>
        <taxon>Tunicata</taxon>
        <taxon>Appendicularia</taxon>
        <taxon>Copelata</taxon>
        <taxon>Oikopleuridae</taxon>
        <taxon>Oikopleura</taxon>
    </lineage>
</organism>
<reference evidence="2" key="1">
    <citation type="journal article" date="2010" name="Science">
        <title>Plasticity of animal genome architecture unmasked by rapid evolution of a pelagic tunicate.</title>
        <authorList>
            <person name="Denoeud F."/>
            <person name="Henriet S."/>
            <person name="Mungpakdee S."/>
            <person name="Aury J.M."/>
            <person name="Da Silva C."/>
            <person name="Brinkmann H."/>
            <person name="Mikhaleva J."/>
            <person name="Olsen L.C."/>
            <person name="Jubin C."/>
            <person name="Canestro C."/>
            <person name="Bouquet J.M."/>
            <person name="Danks G."/>
            <person name="Poulain J."/>
            <person name="Campsteijn C."/>
            <person name="Adamski M."/>
            <person name="Cross I."/>
            <person name="Yadetie F."/>
            <person name="Muffato M."/>
            <person name="Louis A."/>
            <person name="Butcher S."/>
            <person name="Tsagkogeorga G."/>
            <person name="Konrad A."/>
            <person name="Singh S."/>
            <person name="Jensen M.F."/>
            <person name="Cong E.H."/>
            <person name="Eikeseth-Otteraa H."/>
            <person name="Noel B."/>
            <person name="Anthouard V."/>
            <person name="Porcel B.M."/>
            <person name="Kachouri-Lafond R."/>
            <person name="Nishino A."/>
            <person name="Ugolini M."/>
            <person name="Chourrout P."/>
            <person name="Nishida H."/>
            <person name="Aasland R."/>
            <person name="Huzurbazar S."/>
            <person name="Westhof E."/>
            <person name="Delsuc F."/>
            <person name="Lehrach H."/>
            <person name="Reinhardt R."/>
            <person name="Weissenbach J."/>
            <person name="Roy S.W."/>
            <person name="Artiguenave F."/>
            <person name="Postlethwait J.H."/>
            <person name="Manak J.R."/>
            <person name="Thompson E.M."/>
            <person name="Jaillon O."/>
            <person name="Du Pasquier L."/>
            <person name="Boudinot P."/>
            <person name="Liberles D.A."/>
            <person name="Volff J.N."/>
            <person name="Philippe H."/>
            <person name="Lenhard B."/>
            <person name="Roest Crollius H."/>
            <person name="Wincker P."/>
            <person name="Chourrout D."/>
        </authorList>
    </citation>
    <scope>NUCLEOTIDE SEQUENCE [LARGE SCALE GENOMIC DNA]</scope>
</reference>
<dbReference type="Proteomes" id="UP000011014">
    <property type="component" value="Unassembled WGS sequence"/>
</dbReference>
<dbReference type="AlphaFoldDB" id="E4YWM7"/>
<proteinExistence type="predicted"/>
<feature type="compositionally biased region" description="Polar residues" evidence="1">
    <location>
        <begin position="8"/>
        <end position="21"/>
    </location>
</feature>
<dbReference type="EMBL" id="FN655682">
    <property type="protein sequence ID" value="CBY39862.1"/>
    <property type="molecule type" value="Genomic_DNA"/>
</dbReference>
<evidence type="ECO:0000313" key="2">
    <source>
        <dbReference type="EMBL" id="CBY39862.1"/>
    </source>
</evidence>
<feature type="region of interest" description="Disordered" evidence="1">
    <location>
        <begin position="1"/>
        <end position="22"/>
    </location>
</feature>